<dbReference type="Proteomes" id="UP000287872">
    <property type="component" value="Unassembled WGS sequence"/>
</dbReference>
<dbReference type="RefSeq" id="WP_125002434.1">
    <property type="nucleotide sequence ID" value="NZ_BHYK01000014.1"/>
</dbReference>
<dbReference type="Pfam" id="PF07293">
    <property type="entry name" value="DUF1450"/>
    <property type="match status" value="1"/>
</dbReference>
<organism evidence="1 2">
    <name type="scientific">Clostridium tagluense</name>
    <dbReference type="NCBI Taxonomy" id="360422"/>
    <lineage>
        <taxon>Bacteria</taxon>
        <taxon>Bacillati</taxon>
        <taxon>Bacillota</taxon>
        <taxon>Clostridia</taxon>
        <taxon>Eubacteriales</taxon>
        <taxon>Clostridiaceae</taxon>
        <taxon>Clostridium</taxon>
    </lineage>
</organism>
<proteinExistence type="predicted"/>
<sequence>MKVKFCKHNKWNDAVITMITETHPNIKISIKKCFGKCHKCKSHPIAMVGKELLVGVDEEDLYNTIISKLLIP</sequence>
<name>A0A401UND2_9CLOT</name>
<accession>A0A401UND2</accession>
<dbReference type="GeneID" id="77243378"/>
<dbReference type="EMBL" id="BHYK01000014">
    <property type="protein sequence ID" value="GCD11011.1"/>
    <property type="molecule type" value="Genomic_DNA"/>
</dbReference>
<reference evidence="1 2" key="1">
    <citation type="submission" date="2018-11" db="EMBL/GenBank/DDBJ databases">
        <title>Genome sequencing and assembly of Clostridium tagluense strain A121.</title>
        <authorList>
            <person name="Murakami T."/>
            <person name="Segawa T."/>
            <person name="Shcherbakova V.A."/>
            <person name="Mori H."/>
            <person name="Yoshimura Y."/>
        </authorList>
    </citation>
    <scope>NUCLEOTIDE SEQUENCE [LARGE SCALE GENOMIC DNA]</scope>
    <source>
        <strain evidence="1 2">A121</strain>
    </source>
</reference>
<comment type="caution">
    <text evidence="1">The sequence shown here is derived from an EMBL/GenBank/DDBJ whole genome shotgun (WGS) entry which is preliminary data.</text>
</comment>
<keyword evidence="2" id="KW-1185">Reference proteome</keyword>
<dbReference type="OrthoDB" id="1684419at2"/>
<evidence type="ECO:0000313" key="2">
    <source>
        <dbReference type="Proteomes" id="UP000287872"/>
    </source>
</evidence>
<dbReference type="AlphaFoldDB" id="A0A401UND2"/>
<evidence type="ECO:0000313" key="1">
    <source>
        <dbReference type="EMBL" id="GCD11011.1"/>
    </source>
</evidence>
<evidence type="ECO:0008006" key="3">
    <source>
        <dbReference type="Google" id="ProtNLM"/>
    </source>
</evidence>
<protein>
    <recommendedName>
        <fullName evidence="3">DUF1450 domain-containing protein</fullName>
    </recommendedName>
</protein>
<dbReference type="InterPro" id="IPR009910">
    <property type="entry name" value="DUF1450"/>
</dbReference>
<gene>
    <name evidence="1" type="ORF">Ctaglu_26340</name>
</gene>